<dbReference type="SUPFAM" id="SSF53067">
    <property type="entry name" value="Actin-like ATPase domain"/>
    <property type="match status" value="2"/>
</dbReference>
<dbReference type="Gene3D" id="3.30.420.40">
    <property type="match status" value="2"/>
</dbReference>
<dbReference type="RefSeq" id="WP_011176812.1">
    <property type="nucleotide sequence ID" value="NC_005877.1"/>
</dbReference>
<accession>Q6L355</accession>
<dbReference type="InterPro" id="IPR043129">
    <property type="entry name" value="ATPase_NBD"/>
</dbReference>
<evidence type="ECO:0000259" key="1">
    <source>
        <dbReference type="Pfam" id="PF01869"/>
    </source>
</evidence>
<evidence type="ECO:0000313" key="2">
    <source>
        <dbReference type="EMBL" id="AAT42596.1"/>
    </source>
</evidence>
<dbReference type="HOGENOM" id="CLU_016274_1_0_2"/>
<dbReference type="AlphaFoldDB" id="Q6L355"/>
<dbReference type="GO" id="GO:0045127">
    <property type="term" value="F:N-acetylglucosamine kinase activity"/>
    <property type="evidence" value="ECO:0007669"/>
    <property type="project" value="UniProtKB-EC"/>
</dbReference>
<proteinExistence type="predicted"/>
<dbReference type="KEGG" id="pto:PTO0011"/>
<dbReference type="OrthoDB" id="39947at2157"/>
<dbReference type="STRING" id="263820.PTO0011"/>
<organism evidence="2 3">
    <name type="scientific">Picrophilus torridus (strain ATCC 700027 / DSM 9790 / JCM 10055 / NBRC 100828 / KAW 2/3)</name>
    <dbReference type="NCBI Taxonomy" id="1122961"/>
    <lineage>
        <taxon>Archaea</taxon>
        <taxon>Methanobacteriati</taxon>
        <taxon>Thermoplasmatota</taxon>
        <taxon>Thermoplasmata</taxon>
        <taxon>Thermoplasmatales</taxon>
        <taxon>Picrophilaceae</taxon>
        <taxon>Picrophilus</taxon>
    </lineage>
</organism>
<gene>
    <name evidence="2" type="ordered locus">PTO0011</name>
</gene>
<evidence type="ECO:0000313" key="3">
    <source>
        <dbReference type="Proteomes" id="UP000000438"/>
    </source>
</evidence>
<keyword evidence="2" id="KW-0418">Kinase</keyword>
<protein>
    <submittedName>
        <fullName evidence="2">N-acetylglucosamine kinase</fullName>
        <ecNumber evidence="2">2.7.1.59</ecNumber>
    </submittedName>
</protein>
<reference evidence="2 3" key="1">
    <citation type="journal article" date="2004" name="Proc. Natl. Acad. Sci. U.S.A.">
        <title>Genome sequence of Picrophilus torridus and its implications for life around pH 0.</title>
        <authorList>
            <person name="Futterer O."/>
            <person name="Angelov A."/>
            <person name="Liesegang H."/>
            <person name="Gottschalk G."/>
            <person name="Schleper C."/>
            <person name="Schepers B."/>
            <person name="Dock C."/>
            <person name="Antranikian G."/>
            <person name="Liebl W."/>
        </authorList>
    </citation>
    <scope>NUCLEOTIDE SEQUENCE [LARGE SCALE GENOMIC DNA]</scope>
    <source>
        <strain evidence="3">ATCC 700027 / DSM 9790 / JCM 10055 / NBRC 100828</strain>
    </source>
</reference>
<dbReference type="EC" id="2.7.1.59" evidence="2"/>
<dbReference type="EMBL" id="AE017261">
    <property type="protein sequence ID" value="AAT42596.1"/>
    <property type="molecule type" value="Genomic_DNA"/>
</dbReference>
<sequence>MRVISIDGGATKTLAVLYDTSKEEVLGIGVAGPSNFFSVSVETAMDNINKAMKMALSNINEYEIIMGLAGFGDSERANSIGLNISESISHGHKFFIENDGVFAYRLANLFNDGAIFAPGTGSIGIYQKNGGIKRIGGWGWFAGDEGSASWIARRALTIAEEQYDKLIDGDSLVKLTEEYYKNEFRQAINNLEIEHPKRRVALMAPGVSKLAYSGDSMAINIINEAADYDARILNVMSKFFDHEIPVALVGGTVLAGDMLKNEVIKNTILKNISFFYGYHVAVGGLILYMNKNNINFDYKLRDKIIKDIDDKINEIDHRILYENLGVDFT</sequence>
<dbReference type="InterPro" id="IPR002731">
    <property type="entry name" value="ATPase_BadF"/>
</dbReference>
<dbReference type="FunCoup" id="Q6L355">
    <property type="interactions" value="114"/>
</dbReference>
<dbReference type="PANTHER" id="PTHR43190:SF3">
    <property type="entry name" value="N-ACETYL-D-GLUCOSAMINE KINASE"/>
    <property type="match status" value="1"/>
</dbReference>
<dbReference type="InParanoid" id="Q6L355"/>
<keyword evidence="2" id="KW-0808">Transferase</keyword>
<dbReference type="Pfam" id="PF01869">
    <property type="entry name" value="BcrAD_BadFG"/>
    <property type="match status" value="1"/>
</dbReference>
<name>Q6L355_PICTO</name>
<dbReference type="PANTHER" id="PTHR43190">
    <property type="entry name" value="N-ACETYL-D-GLUCOSAMINE KINASE"/>
    <property type="match status" value="1"/>
</dbReference>
<feature type="domain" description="ATPase BadF/BadG/BcrA/BcrD type" evidence="1">
    <location>
        <begin position="6"/>
        <end position="284"/>
    </location>
</feature>
<dbReference type="InterPro" id="IPR052519">
    <property type="entry name" value="Euk-type_GlcNAc_Kinase"/>
</dbReference>
<dbReference type="Proteomes" id="UP000000438">
    <property type="component" value="Chromosome"/>
</dbReference>
<dbReference type="eggNOG" id="arCOG03659">
    <property type="taxonomic scope" value="Archaea"/>
</dbReference>
<dbReference type="GeneID" id="2845221"/>
<dbReference type="PaxDb" id="263820-PTO0011"/>